<feature type="transmembrane region" description="Helical" evidence="1">
    <location>
        <begin position="87"/>
        <end position="106"/>
    </location>
</feature>
<accession>K3WBT4</accession>
<dbReference type="InParanoid" id="K3WBT4"/>
<feature type="transmembrane region" description="Helical" evidence="1">
    <location>
        <begin position="126"/>
        <end position="152"/>
    </location>
</feature>
<protein>
    <recommendedName>
        <fullName evidence="4">Transmembrane protein</fullName>
    </recommendedName>
</protein>
<evidence type="ECO:0000313" key="3">
    <source>
        <dbReference type="Proteomes" id="UP000019132"/>
    </source>
</evidence>
<sequence>MALAGVAVPVVVVLQTVVMSLEILQHLLLARLVAMALMLVVWGGFLARDVQVKALLAAAVYHGVSELFHEWRANFPSFRRKGRDRQVIRWSLFWVRVFIWGATFAASSSAIAGSVTHGSSSGELSVAAWAITICTLTVYCEIIEVLVLLYFADQEIPYRWRVRVPLWLLSALIGVSEASGLLSRFTLHLLARVTPWGLVGVLIAGMLVSIQFPWHLAPAALYHLKETVKNAVVGQTKTTKKKKPRSSILSHAASDVEVVEKVPHAPEKKTSYRFDQARFVKHLSEEWDDTETDESSMSSF</sequence>
<feature type="transmembrane region" description="Helical" evidence="1">
    <location>
        <begin position="30"/>
        <end position="47"/>
    </location>
</feature>
<name>K3WBT4_GLOUD</name>
<proteinExistence type="predicted"/>
<feature type="transmembrane region" description="Helical" evidence="1">
    <location>
        <begin position="164"/>
        <end position="187"/>
    </location>
</feature>
<dbReference type="EnsemblProtists" id="PYU1_T002425">
    <property type="protein sequence ID" value="PYU1_T002425"/>
    <property type="gene ID" value="PYU1_G002422"/>
</dbReference>
<dbReference type="VEuPathDB" id="FungiDB:PYU1_G002422"/>
<dbReference type="HOGENOM" id="CLU_077042_0_0_1"/>
<dbReference type="Proteomes" id="UP000019132">
    <property type="component" value="Unassembled WGS sequence"/>
</dbReference>
<feature type="transmembrane region" description="Helical" evidence="1">
    <location>
        <begin position="193"/>
        <end position="214"/>
    </location>
</feature>
<keyword evidence="3" id="KW-1185">Reference proteome</keyword>
<dbReference type="OMA" id="LSIEIRW"/>
<dbReference type="AlphaFoldDB" id="K3WBT4"/>
<reference evidence="2" key="3">
    <citation type="submission" date="2014-11" db="UniProtKB">
        <authorList>
            <consortium name="EnsemblProtists"/>
        </authorList>
    </citation>
    <scope>IDENTIFICATION</scope>
    <source>
        <strain evidence="2">DAOM BR144</strain>
    </source>
</reference>
<evidence type="ECO:0000313" key="2">
    <source>
        <dbReference type="EnsemblProtists" id="PYU1_T002425"/>
    </source>
</evidence>
<reference evidence="3" key="2">
    <citation type="submission" date="2010-04" db="EMBL/GenBank/DDBJ databases">
        <authorList>
            <person name="Buell R."/>
            <person name="Hamilton J."/>
            <person name="Hostetler J."/>
        </authorList>
    </citation>
    <scope>NUCLEOTIDE SEQUENCE [LARGE SCALE GENOMIC DNA]</scope>
    <source>
        <strain evidence="3">DAOM:BR144</strain>
    </source>
</reference>
<evidence type="ECO:0000256" key="1">
    <source>
        <dbReference type="SAM" id="Phobius"/>
    </source>
</evidence>
<dbReference type="eggNOG" id="ENOG502SPXJ">
    <property type="taxonomic scope" value="Eukaryota"/>
</dbReference>
<keyword evidence="1" id="KW-1133">Transmembrane helix</keyword>
<evidence type="ECO:0008006" key="4">
    <source>
        <dbReference type="Google" id="ProtNLM"/>
    </source>
</evidence>
<reference evidence="3" key="1">
    <citation type="journal article" date="2010" name="Genome Biol.">
        <title>Genome sequence of the necrotrophic plant pathogen Pythium ultimum reveals original pathogenicity mechanisms and effector repertoire.</title>
        <authorList>
            <person name="Levesque C.A."/>
            <person name="Brouwer H."/>
            <person name="Cano L."/>
            <person name="Hamilton J.P."/>
            <person name="Holt C."/>
            <person name="Huitema E."/>
            <person name="Raffaele S."/>
            <person name="Robideau G.P."/>
            <person name="Thines M."/>
            <person name="Win J."/>
            <person name="Zerillo M.M."/>
            <person name="Beakes G.W."/>
            <person name="Boore J.L."/>
            <person name="Busam D."/>
            <person name="Dumas B."/>
            <person name="Ferriera S."/>
            <person name="Fuerstenberg S.I."/>
            <person name="Gachon C.M."/>
            <person name="Gaulin E."/>
            <person name="Govers F."/>
            <person name="Grenville-Briggs L."/>
            <person name="Horner N."/>
            <person name="Hostetler J."/>
            <person name="Jiang R.H."/>
            <person name="Johnson J."/>
            <person name="Krajaejun T."/>
            <person name="Lin H."/>
            <person name="Meijer H.J."/>
            <person name="Moore B."/>
            <person name="Morris P."/>
            <person name="Phuntmart V."/>
            <person name="Puiu D."/>
            <person name="Shetty J."/>
            <person name="Stajich J.E."/>
            <person name="Tripathy S."/>
            <person name="Wawra S."/>
            <person name="van West P."/>
            <person name="Whitty B.R."/>
            <person name="Coutinho P.M."/>
            <person name="Henrissat B."/>
            <person name="Martin F."/>
            <person name="Thomas P.D."/>
            <person name="Tyler B.M."/>
            <person name="De Vries R.P."/>
            <person name="Kamoun S."/>
            <person name="Yandell M."/>
            <person name="Tisserat N."/>
            <person name="Buell C.R."/>
        </authorList>
    </citation>
    <scope>NUCLEOTIDE SEQUENCE</scope>
    <source>
        <strain evidence="3">DAOM:BR144</strain>
    </source>
</reference>
<keyword evidence="1" id="KW-0812">Transmembrane</keyword>
<keyword evidence="1" id="KW-0472">Membrane</keyword>
<organism evidence="2 3">
    <name type="scientific">Globisporangium ultimum (strain ATCC 200006 / CBS 805.95 / DAOM BR144)</name>
    <name type="common">Pythium ultimum</name>
    <dbReference type="NCBI Taxonomy" id="431595"/>
    <lineage>
        <taxon>Eukaryota</taxon>
        <taxon>Sar</taxon>
        <taxon>Stramenopiles</taxon>
        <taxon>Oomycota</taxon>
        <taxon>Peronosporomycetes</taxon>
        <taxon>Pythiales</taxon>
        <taxon>Pythiaceae</taxon>
        <taxon>Globisporangium</taxon>
    </lineage>
</organism>